<keyword evidence="3" id="KW-1185">Reference proteome</keyword>
<dbReference type="Pfam" id="PF16021">
    <property type="entry name" value="PDCD7"/>
    <property type="match status" value="1"/>
</dbReference>
<dbReference type="InterPro" id="IPR052831">
    <property type="entry name" value="Apoptosis_promoter"/>
</dbReference>
<organism evidence="3">
    <name type="scientific">Selaginella moellendorffii</name>
    <name type="common">Spikemoss</name>
    <dbReference type="NCBI Taxonomy" id="88036"/>
    <lineage>
        <taxon>Eukaryota</taxon>
        <taxon>Viridiplantae</taxon>
        <taxon>Streptophyta</taxon>
        <taxon>Embryophyta</taxon>
        <taxon>Tracheophyta</taxon>
        <taxon>Lycopodiopsida</taxon>
        <taxon>Selaginellales</taxon>
        <taxon>Selaginellaceae</taxon>
        <taxon>Selaginella</taxon>
    </lineage>
</organism>
<dbReference type="HOGENOM" id="CLU_038993_1_0_1"/>
<accession>D8SHY4</accession>
<dbReference type="PANTHER" id="PTHR48190:SF2">
    <property type="entry name" value="PROGRAMMED CELL DEATH PROTEIN 7"/>
    <property type="match status" value="1"/>
</dbReference>
<dbReference type="EMBL" id="GL377620">
    <property type="protein sequence ID" value="EFJ16200.1"/>
    <property type="molecule type" value="Genomic_DNA"/>
</dbReference>
<proteinExistence type="predicted"/>
<protein>
    <submittedName>
        <fullName evidence="2">Uncharacterized protein</fullName>
    </submittedName>
</protein>
<dbReference type="STRING" id="88036.D8SHY4"/>
<dbReference type="InParanoid" id="D8SHY4"/>
<dbReference type="GO" id="GO:0005689">
    <property type="term" value="C:U12-type spliceosomal complex"/>
    <property type="evidence" value="ECO:0000318"/>
    <property type="project" value="GO_Central"/>
</dbReference>
<reference evidence="2 3" key="1">
    <citation type="journal article" date="2011" name="Science">
        <title>The Selaginella genome identifies genetic changes associated with the evolution of vascular plants.</title>
        <authorList>
            <person name="Banks J.A."/>
            <person name="Nishiyama T."/>
            <person name="Hasebe M."/>
            <person name="Bowman J.L."/>
            <person name="Gribskov M."/>
            <person name="dePamphilis C."/>
            <person name="Albert V.A."/>
            <person name="Aono N."/>
            <person name="Aoyama T."/>
            <person name="Ambrose B.A."/>
            <person name="Ashton N.W."/>
            <person name="Axtell M.J."/>
            <person name="Barker E."/>
            <person name="Barker M.S."/>
            <person name="Bennetzen J.L."/>
            <person name="Bonawitz N.D."/>
            <person name="Chapple C."/>
            <person name="Cheng C."/>
            <person name="Correa L.G."/>
            <person name="Dacre M."/>
            <person name="DeBarry J."/>
            <person name="Dreyer I."/>
            <person name="Elias M."/>
            <person name="Engstrom E.M."/>
            <person name="Estelle M."/>
            <person name="Feng L."/>
            <person name="Finet C."/>
            <person name="Floyd S.K."/>
            <person name="Frommer W.B."/>
            <person name="Fujita T."/>
            <person name="Gramzow L."/>
            <person name="Gutensohn M."/>
            <person name="Harholt J."/>
            <person name="Hattori M."/>
            <person name="Heyl A."/>
            <person name="Hirai T."/>
            <person name="Hiwatashi Y."/>
            <person name="Ishikawa M."/>
            <person name="Iwata M."/>
            <person name="Karol K.G."/>
            <person name="Koehler B."/>
            <person name="Kolukisaoglu U."/>
            <person name="Kubo M."/>
            <person name="Kurata T."/>
            <person name="Lalonde S."/>
            <person name="Li K."/>
            <person name="Li Y."/>
            <person name="Litt A."/>
            <person name="Lyons E."/>
            <person name="Manning G."/>
            <person name="Maruyama T."/>
            <person name="Michael T.P."/>
            <person name="Mikami K."/>
            <person name="Miyazaki S."/>
            <person name="Morinaga S."/>
            <person name="Murata T."/>
            <person name="Mueller-Roeber B."/>
            <person name="Nelson D.R."/>
            <person name="Obara M."/>
            <person name="Oguri Y."/>
            <person name="Olmstead R.G."/>
            <person name="Onodera N."/>
            <person name="Petersen B.L."/>
            <person name="Pils B."/>
            <person name="Prigge M."/>
            <person name="Rensing S.A."/>
            <person name="Riano-Pachon D.M."/>
            <person name="Roberts A.W."/>
            <person name="Sato Y."/>
            <person name="Scheller H.V."/>
            <person name="Schulz B."/>
            <person name="Schulz C."/>
            <person name="Shakirov E.V."/>
            <person name="Shibagaki N."/>
            <person name="Shinohara N."/>
            <person name="Shippen D.E."/>
            <person name="Soerensen I."/>
            <person name="Sotooka R."/>
            <person name="Sugimoto N."/>
            <person name="Sugita M."/>
            <person name="Sumikawa N."/>
            <person name="Tanurdzic M."/>
            <person name="Theissen G."/>
            <person name="Ulvskov P."/>
            <person name="Wakazuki S."/>
            <person name="Weng J.K."/>
            <person name="Willats W.W."/>
            <person name="Wipf D."/>
            <person name="Wolf P.G."/>
            <person name="Yang L."/>
            <person name="Zimmer A.D."/>
            <person name="Zhu Q."/>
            <person name="Mitros T."/>
            <person name="Hellsten U."/>
            <person name="Loque D."/>
            <person name="Otillar R."/>
            <person name="Salamov A."/>
            <person name="Schmutz J."/>
            <person name="Shapiro H."/>
            <person name="Lindquist E."/>
            <person name="Lucas S."/>
            <person name="Rokhsar D."/>
            <person name="Grigoriev I.V."/>
        </authorList>
    </citation>
    <scope>NUCLEOTIDE SEQUENCE [LARGE SCALE GENOMIC DNA]</scope>
</reference>
<feature type="compositionally biased region" description="Low complexity" evidence="1">
    <location>
        <begin position="230"/>
        <end position="244"/>
    </location>
</feature>
<evidence type="ECO:0000313" key="2">
    <source>
        <dbReference type="EMBL" id="EFJ16200.1"/>
    </source>
</evidence>
<dbReference type="Gramene" id="EFJ16200">
    <property type="protein sequence ID" value="EFJ16200"/>
    <property type="gene ID" value="SELMODRAFT_422277"/>
</dbReference>
<dbReference type="InterPro" id="IPR031974">
    <property type="entry name" value="PDCD7"/>
</dbReference>
<dbReference type="AlphaFoldDB" id="D8SHY4"/>
<dbReference type="Proteomes" id="UP000001514">
    <property type="component" value="Unassembled WGS sequence"/>
</dbReference>
<evidence type="ECO:0000256" key="1">
    <source>
        <dbReference type="SAM" id="MobiDB-lite"/>
    </source>
</evidence>
<dbReference type="FunCoup" id="D8SHY4">
    <property type="interactions" value="334"/>
</dbReference>
<sequence>MDSRLWQAPQLRLHLERLEHSLELLKAVSLELEVIAARRAEDERVPGQGEARALLFSDDPRKQCIDGILCDAVRKNGNEIDEAENLAANAARHLRREIEGLLLPLQGVVDGTAAWEQLTAVAKFRERRMKLKSNRKRRKIKRQHEAEKRRMADKLFEEADRQAEEWRTREIARDIAKKKQMEMVLLVEKLQELRSLRVQKLKKQGHLFPEDDDAFMESVRAAVEAEERQAAGATAEALPANAEARNPSTDDENTIKEAPPQPSNTKTSEEPDQRLPADLYRYYYGSRIDMGTLIEVRRGWDTYIVPVGSRIPGHWVQPVAPSSEAWASCLINRDNLL</sequence>
<name>D8SHY4_SELML</name>
<dbReference type="KEGG" id="smo:SELMODRAFT_422277"/>
<dbReference type="eggNOG" id="ENOG502QVX1">
    <property type="taxonomic scope" value="Eukaryota"/>
</dbReference>
<gene>
    <name evidence="2" type="ORF">SELMODRAFT_422277</name>
</gene>
<evidence type="ECO:0000313" key="3">
    <source>
        <dbReference type="Proteomes" id="UP000001514"/>
    </source>
</evidence>
<dbReference type="PANTHER" id="PTHR48190">
    <property type="entry name" value="PROGRAMMED CELL DEATH PROTEIN 7"/>
    <property type="match status" value="1"/>
</dbReference>
<feature type="region of interest" description="Disordered" evidence="1">
    <location>
        <begin position="226"/>
        <end position="272"/>
    </location>
</feature>